<dbReference type="PANTHER" id="PTHR36174">
    <property type="entry name" value="LIPID II:GLYCINE GLYCYLTRANSFERASE"/>
    <property type="match status" value="1"/>
</dbReference>
<evidence type="ECO:0000256" key="3">
    <source>
        <dbReference type="ARBA" id="ARBA00022960"/>
    </source>
</evidence>
<comment type="similarity">
    <text evidence="1">Belongs to the FemABX family.</text>
</comment>
<dbReference type="PROSITE" id="PS51191">
    <property type="entry name" value="FEMABX"/>
    <property type="match status" value="1"/>
</dbReference>
<feature type="domain" description="BioF2-like acetyltransferase" evidence="7">
    <location>
        <begin position="157"/>
        <end position="291"/>
    </location>
</feature>
<dbReference type="RefSeq" id="WP_199388331.1">
    <property type="nucleotide sequence ID" value="NZ_JAEMHL010000002.1"/>
</dbReference>
<evidence type="ECO:0000256" key="1">
    <source>
        <dbReference type="ARBA" id="ARBA00009943"/>
    </source>
</evidence>
<evidence type="ECO:0000256" key="4">
    <source>
        <dbReference type="ARBA" id="ARBA00022984"/>
    </source>
</evidence>
<reference evidence="8 9" key="1">
    <citation type="submission" date="2020-12" db="EMBL/GenBank/DDBJ databases">
        <title>Geomonas sp. Red421, isolated from paddy soil.</title>
        <authorList>
            <person name="Xu Z."/>
            <person name="Zhang Z."/>
            <person name="Masuda Y."/>
            <person name="Itoh H."/>
            <person name="Senoo K."/>
        </authorList>
    </citation>
    <scope>NUCLEOTIDE SEQUENCE [LARGE SCALE GENOMIC DNA]</scope>
    <source>
        <strain evidence="8 9">Red421</strain>
    </source>
</reference>
<keyword evidence="5" id="KW-0012">Acyltransferase</keyword>
<proteinExistence type="inferred from homology"/>
<dbReference type="Pfam" id="PF13480">
    <property type="entry name" value="Acetyltransf_6"/>
    <property type="match status" value="1"/>
</dbReference>
<keyword evidence="2" id="KW-0808">Transferase</keyword>
<evidence type="ECO:0000313" key="9">
    <source>
        <dbReference type="Proteomes" id="UP000614714"/>
    </source>
</evidence>
<dbReference type="InterPro" id="IPR038740">
    <property type="entry name" value="BioF2-like_GNAT_dom"/>
</dbReference>
<keyword evidence="3" id="KW-0133">Cell shape</keyword>
<sequence length="349" mass="38694">MRGVPVSGVAVEIYRGDGAEWDRFVATQPGATSYHRHLWKDVVQESFGHAGYYLMARRGGEPVGVLPLIHMKSVLFGNFLVSVPFFNYGGVLAGDPAAVQPLLDEGGKVMARCGAAHLELRHRGEPLPGLATRSHKVTMILDLAKDPDSQWRGFNPKLRNQVRKAQKSGLEVAVGGGEFLEGFYRVFARNMRDLGTPVYGRGFFENVLQARELRARVISVFLDGETVASGIMTRFRDTVEVPWASSVRDYRELCPNNLLYWEAIRLAIGEGAASFDFGRSTPGGGTYHFKKQWGARAVALHWQYLLAPGAHLPELNPSNPKFRLAVEGWRRLPVALTRFIGPAIVRNIP</sequence>
<evidence type="ECO:0000259" key="7">
    <source>
        <dbReference type="Pfam" id="PF13480"/>
    </source>
</evidence>
<organism evidence="8 9">
    <name type="scientific">Geomonas anaerohicana</name>
    <dbReference type="NCBI Taxonomy" id="2798583"/>
    <lineage>
        <taxon>Bacteria</taxon>
        <taxon>Pseudomonadati</taxon>
        <taxon>Thermodesulfobacteriota</taxon>
        <taxon>Desulfuromonadia</taxon>
        <taxon>Geobacterales</taxon>
        <taxon>Geobacteraceae</taxon>
        <taxon>Geomonas</taxon>
    </lineage>
</organism>
<gene>
    <name evidence="8" type="ORF">JFN91_06295</name>
</gene>
<keyword evidence="4" id="KW-0573">Peptidoglycan synthesis</keyword>
<evidence type="ECO:0000256" key="2">
    <source>
        <dbReference type="ARBA" id="ARBA00022679"/>
    </source>
</evidence>
<accession>A0ABS0YBY5</accession>
<evidence type="ECO:0000256" key="5">
    <source>
        <dbReference type="ARBA" id="ARBA00023315"/>
    </source>
</evidence>
<comment type="caution">
    <text evidence="8">The sequence shown here is derived from an EMBL/GenBank/DDBJ whole genome shotgun (WGS) entry which is preliminary data.</text>
</comment>
<dbReference type="EMBL" id="JAEMHL010000002">
    <property type="protein sequence ID" value="MBJ6749817.1"/>
    <property type="molecule type" value="Genomic_DNA"/>
</dbReference>
<dbReference type="Gene3D" id="3.40.630.30">
    <property type="match status" value="1"/>
</dbReference>
<dbReference type="NCBIfam" id="TIGR03019">
    <property type="entry name" value="pepcterm_femAB"/>
    <property type="match status" value="1"/>
</dbReference>
<dbReference type="InterPro" id="IPR003447">
    <property type="entry name" value="FEMABX"/>
</dbReference>
<protein>
    <submittedName>
        <fullName evidence="8">FemAB family PEP-CTERM system-associated protein</fullName>
    </submittedName>
</protein>
<dbReference type="InterPro" id="IPR016181">
    <property type="entry name" value="Acyl_CoA_acyltransferase"/>
</dbReference>
<keyword evidence="6" id="KW-0961">Cell wall biogenesis/degradation</keyword>
<evidence type="ECO:0000256" key="6">
    <source>
        <dbReference type="ARBA" id="ARBA00023316"/>
    </source>
</evidence>
<dbReference type="PANTHER" id="PTHR36174:SF1">
    <property type="entry name" value="LIPID II:GLYCINE GLYCYLTRANSFERASE"/>
    <property type="match status" value="1"/>
</dbReference>
<evidence type="ECO:0000313" key="8">
    <source>
        <dbReference type="EMBL" id="MBJ6749817.1"/>
    </source>
</evidence>
<dbReference type="InterPro" id="IPR050644">
    <property type="entry name" value="PG_Glycine_Bridge_Synth"/>
</dbReference>
<name>A0ABS0YBY5_9BACT</name>
<dbReference type="InterPro" id="IPR017469">
    <property type="entry name" value="PEP-CTERM_FemAB-rel"/>
</dbReference>
<dbReference type="SUPFAM" id="SSF55729">
    <property type="entry name" value="Acyl-CoA N-acyltransferases (Nat)"/>
    <property type="match status" value="1"/>
</dbReference>
<dbReference type="Proteomes" id="UP000614714">
    <property type="component" value="Unassembled WGS sequence"/>
</dbReference>
<keyword evidence="9" id="KW-1185">Reference proteome</keyword>